<dbReference type="InterPro" id="IPR047767">
    <property type="entry name" value="PSP1-like"/>
</dbReference>
<accession>X1A5P4</accession>
<dbReference type="PROSITE" id="PS51411">
    <property type="entry name" value="PSP1_C"/>
    <property type="match status" value="1"/>
</dbReference>
<dbReference type="PANTHER" id="PTHR43830:SF3">
    <property type="entry name" value="PROTEIN PSP1"/>
    <property type="match status" value="1"/>
</dbReference>
<dbReference type="EMBL" id="BART01002643">
    <property type="protein sequence ID" value="GAG65487.1"/>
    <property type="molecule type" value="Genomic_DNA"/>
</dbReference>
<dbReference type="GO" id="GO:0005737">
    <property type="term" value="C:cytoplasm"/>
    <property type="evidence" value="ECO:0007669"/>
    <property type="project" value="TreeGrafter"/>
</dbReference>
<protein>
    <recommendedName>
        <fullName evidence="1">PSP1 C-terminal domain-containing protein</fullName>
    </recommendedName>
</protein>
<dbReference type="InterPro" id="IPR007557">
    <property type="entry name" value="PSP1_C"/>
</dbReference>
<dbReference type="NCBIfam" id="NF041131">
    <property type="entry name" value="RicT_YaaT_fam"/>
    <property type="match status" value="1"/>
</dbReference>
<dbReference type="AlphaFoldDB" id="X1A5P4"/>
<dbReference type="PANTHER" id="PTHR43830">
    <property type="entry name" value="PROTEIN PSP1"/>
    <property type="match status" value="1"/>
</dbReference>
<sequence length="121" mass="14022">MVKVVGIVFKKGGKVYYFNPENLDLSLGNKVIVETSKGMEFGIVESEIMDIKDDELATPLKPVLRRVTEYDKSCYERNKLREEEAFNKCLELIDKYELKMKLTEVEVAFDGSKLTFYYTSQ</sequence>
<comment type="caution">
    <text evidence="2">The sequence shown here is derived from an EMBL/GenBank/DDBJ whole genome shotgun (WGS) entry which is preliminary data.</text>
</comment>
<evidence type="ECO:0000259" key="1">
    <source>
        <dbReference type="PROSITE" id="PS51411"/>
    </source>
</evidence>
<feature type="non-terminal residue" evidence="2">
    <location>
        <position position="121"/>
    </location>
</feature>
<name>X1A5P4_9ZZZZ</name>
<reference evidence="2" key="1">
    <citation type="journal article" date="2014" name="Front. Microbiol.">
        <title>High frequency of phylogenetically diverse reductive dehalogenase-homologous genes in deep subseafloor sedimentary metagenomes.</title>
        <authorList>
            <person name="Kawai M."/>
            <person name="Futagami T."/>
            <person name="Toyoda A."/>
            <person name="Takaki Y."/>
            <person name="Nishi S."/>
            <person name="Hori S."/>
            <person name="Arai W."/>
            <person name="Tsubouchi T."/>
            <person name="Morono Y."/>
            <person name="Uchiyama I."/>
            <person name="Ito T."/>
            <person name="Fujiyama A."/>
            <person name="Inagaki F."/>
            <person name="Takami H."/>
        </authorList>
    </citation>
    <scope>NUCLEOTIDE SEQUENCE</scope>
    <source>
        <strain evidence="2">Expedition CK06-06</strain>
    </source>
</reference>
<dbReference type="Pfam" id="PF04468">
    <property type="entry name" value="PSP1"/>
    <property type="match status" value="1"/>
</dbReference>
<organism evidence="2">
    <name type="scientific">marine sediment metagenome</name>
    <dbReference type="NCBI Taxonomy" id="412755"/>
    <lineage>
        <taxon>unclassified sequences</taxon>
        <taxon>metagenomes</taxon>
        <taxon>ecological metagenomes</taxon>
    </lineage>
</organism>
<evidence type="ECO:0000313" key="2">
    <source>
        <dbReference type="EMBL" id="GAG65487.1"/>
    </source>
</evidence>
<gene>
    <name evidence="2" type="ORF">S01H4_07909</name>
</gene>
<feature type="domain" description="PSP1 C-terminal" evidence="1">
    <location>
        <begin position="61"/>
        <end position="121"/>
    </location>
</feature>
<proteinExistence type="predicted"/>